<dbReference type="AlphaFoldDB" id="F8PDT0"/>
<organism>
    <name type="scientific">Serpula lacrymans var. lacrymans (strain S7.9)</name>
    <name type="common">Dry rot fungus</name>
    <dbReference type="NCBI Taxonomy" id="578457"/>
    <lineage>
        <taxon>Eukaryota</taxon>
        <taxon>Fungi</taxon>
        <taxon>Dikarya</taxon>
        <taxon>Basidiomycota</taxon>
        <taxon>Agaricomycotina</taxon>
        <taxon>Agaricomycetes</taxon>
        <taxon>Agaricomycetidae</taxon>
        <taxon>Boletales</taxon>
        <taxon>Coniophorineae</taxon>
        <taxon>Serpulaceae</taxon>
        <taxon>Serpula</taxon>
    </lineage>
</organism>
<dbReference type="Pfam" id="PF18759">
    <property type="entry name" value="Plavaka"/>
    <property type="match status" value="1"/>
</dbReference>
<dbReference type="KEGG" id="sla:SERLADRAFT_374946"/>
<dbReference type="InterPro" id="IPR041078">
    <property type="entry name" value="Plavaka"/>
</dbReference>
<sequence>MQNLIYYFYQHIENIGASYSGSPEPSLSFSNEPDTLQLDDIKIEFYPQSGYPEQTVHFEEFGHEDTSAVQFFLDKEPWRPFAEFMLEAALSKAQTDKLISLVHRCMQKEGGSFTFTNHADVHRAWDSASRTLTPFVDKPISVPYKNGVKDFVVYYRPLWDWALDLLQDACLAPHFEWDAKWLYKYNGESFVQFYHEPWTANRWWDIQLSLPEGGKPFCFIIYADKSKLSLFGTEKGYPVVARCANLPVRNSDGVGGGCVVGWLPVVAEDQAESGKQGYVNFKCIVWHEAFYILLKTITAISKTGFQCIMSLIRGIGSKCPCPVCYVPAEMLSDLSLTFPLRTAQNSRAVFQEANGMMYAEEKEKLTSFWKVANSDPHLAISFDPLHAYSAGLWGNHIWSEIKNAIDGLSKKALEKVDNQSSLFPCWPNLNHFEKITGISFSDGSKLEDIAKITIFVSHNVLQSQDHPEGYLLLQCLRSYLNLAMYIGFDVHTDKTIDAGQRELLKFSLLLQMSKNWNFPKAHTHKHAFDDIIAKGATQNYNTKPNEKLHGPLKKLYALQMNGKQVTQQILKIDHWSLVSTYIRTQIDILDTSHEPPTDNLETVAPSNISNHITFGSPQVAVTLGELETSCTNTIFKDFRKRLSTFMTDFLPAYGIPFPEGKGIKFLPSDLIKEYRYLKVSYESTVDWQEAQDYLCCSPNFHGHERRDSVIIQTVNGEIFARLLFLFVCTVDKVQYPLAMIQPFDSPTGVAHRKDKALGLIRVRARSQAACEFVSIHSIIWGALIVEDFSKVGDSFVVGVVDGDMFLRLQHLRQI</sequence>
<proteinExistence type="predicted"/>
<dbReference type="GeneID" id="18810554"/>
<name>F8PDT0_SERL9</name>
<evidence type="ECO:0000313" key="1">
    <source>
        <dbReference type="EMBL" id="EGO18527.1"/>
    </source>
</evidence>
<dbReference type="HOGENOM" id="CLU_009122_0_0_1"/>
<dbReference type="EMBL" id="GL945447">
    <property type="protein sequence ID" value="EGO18527.1"/>
    <property type="molecule type" value="Genomic_DNA"/>
</dbReference>
<protein>
    <submittedName>
        <fullName evidence="1">Uncharacterized protein</fullName>
    </submittedName>
</protein>
<dbReference type="Proteomes" id="UP000008064">
    <property type="component" value="Unassembled WGS sequence"/>
</dbReference>
<accession>F8PDT0</accession>
<reference evidence="1" key="1">
    <citation type="submission" date="2011-04" db="EMBL/GenBank/DDBJ databases">
        <title>Evolution of plant cell wall degrading machinery underlies the functional diversity of forest fungi.</title>
        <authorList>
            <consortium name="US DOE Joint Genome Institute (JGI-PGF)"/>
            <person name="Eastwood D.C."/>
            <person name="Floudas D."/>
            <person name="Binder M."/>
            <person name="Majcherczyk A."/>
            <person name="Schneider P."/>
            <person name="Aerts A."/>
            <person name="Asiegbu F.O."/>
            <person name="Baker S.E."/>
            <person name="Barry K."/>
            <person name="Bendiksby M."/>
            <person name="Blumentritt M."/>
            <person name="Coutinho P.M."/>
            <person name="Cullen D."/>
            <person name="Cullen D."/>
            <person name="Gathman A."/>
            <person name="Goodell B."/>
            <person name="Henrissat B."/>
            <person name="Ihrmark K."/>
            <person name="Kauserud H."/>
            <person name="Kohler A."/>
            <person name="LaButti K."/>
            <person name="Lapidus A."/>
            <person name="Lavin J.L."/>
            <person name="Lee Y.-H."/>
            <person name="Lindquist E."/>
            <person name="Lilly W."/>
            <person name="Lucas S."/>
            <person name="Morin E."/>
            <person name="Murat C."/>
            <person name="Oguiza J.A."/>
            <person name="Park J."/>
            <person name="Pisabarro A.G."/>
            <person name="Riley R."/>
            <person name="Rosling A."/>
            <person name="Salamov A."/>
            <person name="Schmidt O."/>
            <person name="Schmutz J."/>
            <person name="Skrede I."/>
            <person name="Stenlid J."/>
            <person name="Wiebenga A."/>
            <person name="Xie X."/>
            <person name="Kues U."/>
            <person name="Hibbett D.S."/>
            <person name="Hoffmeister D."/>
            <person name="Hogberg N."/>
            <person name="Martin F."/>
            <person name="Grigoriev I.V."/>
            <person name="Watkinson S.C."/>
        </authorList>
    </citation>
    <scope>NUCLEOTIDE SEQUENCE</scope>
    <source>
        <strain evidence="1">S7.9</strain>
    </source>
</reference>
<dbReference type="OrthoDB" id="3239511at2759"/>
<gene>
    <name evidence="1" type="ORF">SERLADRAFT_374946</name>
</gene>
<dbReference type="RefSeq" id="XP_007324554.1">
    <property type="nucleotide sequence ID" value="XM_007324492.1"/>
</dbReference>